<reference evidence="1" key="1">
    <citation type="journal article" date="2025" name="Int. J. Syst. Evol. Microbiol.">
        <title>Inconstantimicrobium mannanitabidum sp. nov., a novel member of the family Clostridiaceae isolated from anoxic soil under the treatment of reductive soil disinfestation.</title>
        <authorList>
            <person name="Ueki A."/>
            <person name="Tonouchi A."/>
            <person name="Honma S."/>
            <person name="Kaku N."/>
            <person name="Ueki K."/>
        </authorList>
    </citation>
    <scope>NUCLEOTIDE SEQUENCE</scope>
    <source>
        <strain evidence="1">TW13</strain>
    </source>
</reference>
<organism evidence="1 2">
    <name type="scientific">Inconstantimicrobium mannanitabidum</name>
    <dbReference type="NCBI Taxonomy" id="1604901"/>
    <lineage>
        <taxon>Bacteria</taxon>
        <taxon>Bacillati</taxon>
        <taxon>Bacillota</taxon>
        <taxon>Clostridia</taxon>
        <taxon>Eubacteriales</taxon>
        <taxon>Clostridiaceae</taxon>
        <taxon>Inconstantimicrobium</taxon>
    </lineage>
</organism>
<proteinExistence type="predicted"/>
<dbReference type="EMBL" id="BROD01000001">
    <property type="protein sequence ID" value="GKX67981.1"/>
    <property type="molecule type" value="Genomic_DNA"/>
</dbReference>
<evidence type="ECO:0000313" key="1">
    <source>
        <dbReference type="EMBL" id="GKX67981.1"/>
    </source>
</evidence>
<sequence length="397" mass="43870">MKIQNSILPKRNIYFLVVIVPFLMGLGVDLYVPSLPMVTSYFHTSANLVQLTISLYLLGYGIGQVVLGVLSDSFGRKKILILCALSFSLISFASILSSNIFIFQTFRFLQGICVAGLAVVVRAVLVDVFSGIELRKATTYFTLSWSLGPILAPFIGSNLEKCFGWKSNFYVFCIYGLFIFIYSLIRFKETNLNLTQFNITKTYSTLSSIITHPTFMLISTISALGYGAIVLFNAVGPFLIEVLLKYSVVEYGTFALILGFAYFFGTISNSIAIKFFNSNILLHFGLIASLSGSIFMLLLGILLHINLYIILIPVFIIFFFIGFIVPNALALTMSLFSNSAGSASAIFGTITGIVVFIVISLGSNLKTNSQIPLTFIYMFIFVVSTILFVLSKKIKNK</sequence>
<gene>
    <name evidence="1" type="ORF">rsdtw13_32390</name>
</gene>
<protein>
    <submittedName>
        <fullName evidence="1">Bcr/CflA family drug resistance efflux transporter</fullName>
    </submittedName>
</protein>
<name>A0ACB5RFV6_9CLOT</name>
<evidence type="ECO:0000313" key="2">
    <source>
        <dbReference type="Proteomes" id="UP001058074"/>
    </source>
</evidence>
<dbReference type="Proteomes" id="UP001058074">
    <property type="component" value="Unassembled WGS sequence"/>
</dbReference>
<accession>A0ACB5RFV6</accession>
<keyword evidence="2" id="KW-1185">Reference proteome</keyword>
<comment type="caution">
    <text evidence="1">The sequence shown here is derived from an EMBL/GenBank/DDBJ whole genome shotgun (WGS) entry which is preliminary data.</text>
</comment>